<dbReference type="PANTHER" id="PTHR42798">
    <property type="entry name" value="LIPOPROTEIN-RELEASING SYSTEM ATP-BINDING PROTEIN LOLD"/>
    <property type="match status" value="1"/>
</dbReference>
<dbReference type="InterPro" id="IPR003439">
    <property type="entry name" value="ABC_transporter-like_ATP-bd"/>
</dbReference>
<evidence type="ECO:0000259" key="5">
    <source>
        <dbReference type="PROSITE" id="PS50893"/>
    </source>
</evidence>
<keyword evidence="6" id="KW-0456">Lyase</keyword>
<dbReference type="InterPro" id="IPR012701">
    <property type="entry name" value="CP_lyase_PhnL"/>
</dbReference>
<dbReference type="RefSeq" id="WP_191943339.1">
    <property type="nucleotide sequence ID" value="NZ_JACYNP010000002.1"/>
</dbReference>
<dbReference type="GO" id="GO:0016829">
    <property type="term" value="F:lyase activity"/>
    <property type="evidence" value="ECO:0007669"/>
    <property type="project" value="UniProtKB-KW"/>
</dbReference>
<gene>
    <name evidence="6" type="primary">phnL</name>
    <name evidence="6" type="ORF">IFT62_05375</name>
</gene>
<sequence>MNTLIEVRDLSKTFTLHQQSGVVLNVLDGLDFAVSAGECLVLHGHSGAGKSTLLRTLYGNYLPAGGSIRVQHQSEWLELVGATPRQVLQVRQQTLGYVSQFLRVIPRVATLDVVMEPALARGWTRQDAQARAEHLLARLNIPQRLWQLAPGTFSGGEQQRVNIARGFMVPWPVMLLDEPTASLDDDNRQVVLELINEAKHAGAAVIGIFHDRVAREAVCDRHLDMTPSALDSAANPARATTETSALKEAAQC</sequence>
<proteinExistence type="inferred from homology"/>
<comment type="similarity">
    <text evidence="1">Belongs to the ABC transporter superfamily.</text>
</comment>
<dbReference type="InterPro" id="IPR017871">
    <property type="entry name" value="ABC_transporter-like_CS"/>
</dbReference>
<evidence type="ECO:0000313" key="6">
    <source>
        <dbReference type="EMBL" id="MBD8120634.1"/>
    </source>
</evidence>
<dbReference type="EMBL" id="JACYNP010000002">
    <property type="protein sequence ID" value="MBD8120634.1"/>
    <property type="molecule type" value="Genomic_DNA"/>
</dbReference>
<feature type="region of interest" description="Disordered" evidence="4">
    <location>
        <begin position="231"/>
        <end position="252"/>
    </location>
</feature>
<dbReference type="Proteomes" id="UP000625247">
    <property type="component" value="Unassembled WGS sequence"/>
</dbReference>
<dbReference type="PROSITE" id="PS00211">
    <property type="entry name" value="ABC_TRANSPORTER_1"/>
    <property type="match status" value="1"/>
</dbReference>
<keyword evidence="3" id="KW-0067">ATP-binding</keyword>
<protein>
    <submittedName>
        <fullName evidence="6">Phosphonate C-P lyase system protein PhnL</fullName>
    </submittedName>
</protein>
<dbReference type="Pfam" id="PF00005">
    <property type="entry name" value="ABC_tran"/>
    <property type="match status" value="1"/>
</dbReference>
<dbReference type="PANTHER" id="PTHR42798:SF7">
    <property type="entry name" value="ALPHA-D-RIBOSE 1-METHYLPHOSPHONATE 5-TRIPHOSPHATE SYNTHASE SUBUNIT PHNL"/>
    <property type="match status" value="1"/>
</dbReference>
<dbReference type="PROSITE" id="PS50893">
    <property type="entry name" value="ABC_TRANSPORTER_2"/>
    <property type="match status" value="1"/>
</dbReference>
<evidence type="ECO:0000256" key="1">
    <source>
        <dbReference type="ARBA" id="ARBA00005417"/>
    </source>
</evidence>
<keyword evidence="2" id="KW-0547">Nucleotide-binding</keyword>
<accession>A0ABR9A5D3</accession>
<dbReference type="SUPFAM" id="SSF52540">
    <property type="entry name" value="P-loop containing nucleoside triphosphate hydrolases"/>
    <property type="match status" value="1"/>
</dbReference>
<dbReference type="InterPro" id="IPR003593">
    <property type="entry name" value="AAA+_ATPase"/>
</dbReference>
<evidence type="ECO:0000256" key="2">
    <source>
        <dbReference type="ARBA" id="ARBA00022741"/>
    </source>
</evidence>
<keyword evidence="7" id="KW-1185">Reference proteome</keyword>
<reference evidence="6 7" key="1">
    <citation type="journal article" date="2020" name="FEMS Microbiol. Ecol.">
        <title>Temporal dynamics of bacterial communities during seed development and maturation.</title>
        <authorList>
            <person name="Chesneau G."/>
            <person name="Torres-Cortes G."/>
            <person name="Briand M."/>
            <person name="Darrasse A."/>
            <person name="Preveaux A."/>
            <person name="Marais C."/>
            <person name="Jacques M.A."/>
            <person name="Shade A."/>
            <person name="Barret M."/>
        </authorList>
    </citation>
    <scope>NUCLEOTIDE SEQUENCE [LARGE SCALE GENOMIC DNA]</scope>
    <source>
        <strain evidence="6 7">CFBP13723</strain>
    </source>
</reference>
<name>A0ABR9A5D3_9PSED</name>
<dbReference type="SMART" id="SM00382">
    <property type="entry name" value="AAA"/>
    <property type="match status" value="1"/>
</dbReference>
<evidence type="ECO:0000256" key="3">
    <source>
        <dbReference type="ARBA" id="ARBA00022840"/>
    </source>
</evidence>
<dbReference type="NCBIfam" id="TIGR02324">
    <property type="entry name" value="CP_lyasePhnL"/>
    <property type="match status" value="1"/>
</dbReference>
<dbReference type="InterPro" id="IPR027417">
    <property type="entry name" value="P-loop_NTPase"/>
</dbReference>
<dbReference type="Gene3D" id="3.40.50.300">
    <property type="entry name" value="P-loop containing nucleotide triphosphate hydrolases"/>
    <property type="match status" value="1"/>
</dbReference>
<evidence type="ECO:0000313" key="7">
    <source>
        <dbReference type="Proteomes" id="UP000625247"/>
    </source>
</evidence>
<comment type="caution">
    <text evidence="6">The sequence shown here is derived from an EMBL/GenBank/DDBJ whole genome shotgun (WGS) entry which is preliminary data.</text>
</comment>
<feature type="domain" description="ABC transporter" evidence="5">
    <location>
        <begin position="5"/>
        <end position="252"/>
    </location>
</feature>
<organism evidence="6 7">
    <name type="scientific">Pseudomonas lutea</name>
    <dbReference type="NCBI Taxonomy" id="243924"/>
    <lineage>
        <taxon>Bacteria</taxon>
        <taxon>Pseudomonadati</taxon>
        <taxon>Pseudomonadota</taxon>
        <taxon>Gammaproteobacteria</taxon>
        <taxon>Pseudomonadales</taxon>
        <taxon>Pseudomonadaceae</taxon>
        <taxon>Pseudomonas</taxon>
    </lineage>
</organism>
<evidence type="ECO:0000256" key="4">
    <source>
        <dbReference type="SAM" id="MobiDB-lite"/>
    </source>
</evidence>